<organism evidence="7 8">
    <name type="scientific">Turneriella parva (strain ATCC BAA-1111 / DSM 21527 / NCTC 11395 / H)</name>
    <name type="common">Leptospira parva</name>
    <dbReference type="NCBI Taxonomy" id="869212"/>
    <lineage>
        <taxon>Bacteria</taxon>
        <taxon>Pseudomonadati</taxon>
        <taxon>Spirochaetota</taxon>
        <taxon>Spirochaetia</taxon>
        <taxon>Leptospirales</taxon>
        <taxon>Leptospiraceae</taxon>
        <taxon>Turneriella</taxon>
    </lineage>
</organism>
<keyword evidence="2" id="KW-0805">Transcription regulation</keyword>
<keyword evidence="3" id="KW-0731">Sigma factor</keyword>
<name>I4B6Z1_TURPD</name>
<dbReference type="GO" id="GO:0006352">
    <property type="term" value="P:DNA-templated transcription initiation"/>
    <property type="evidence" value="ECO:0007669"/>
    <property type="project" value="InterPro"/>
</dbReference>
<dbReference type="Proteomes" id="UP000006048">
    <property type="component" value="Chromosome"/>
</dbReference>
<dbReference type="KEGG" id="tpx:Turpa_2406"/>
<evidence type="ECO:0000256" key="4">
    <source>
        <dbReference type="ARBA" id="ARBA00023125"/>
    </source>
</evidence>
<dbReference type="GO" id="GO:0016987">
    <property type="term" value="F:sigma factor activity"/>
    <property type="evidence" value="ECO:0007669"/>
    <property type="project" value="UniProtKB-KW"/>
</dbReference>
<dbReference type="OrthoDB" id="659569at2"/>
<dbReference type="SUPFAM" id="SSF88946">
    <property type="entry name" value="Sigma2 domain of RNA polymerase sigma factors"/>
    <property type="match status" value="1"/>
</dbReference>
<dbReference type="InterPro" id="IPR007627">
    <property type="entry name" value="RNA_pol_sigma70_r2"/>
</dbReference>
<feature type="domain" description="RNA polymerase sigma-70 region 2" evidence="6">
    <location>
        <begin position="28"/>
        <end position="95"/>
    </location>
</feature>
<dbReference type="InterPro" id="IPR014284">
    <property type="entry name" value="RNA_pol_sigma-70_dom"/>
</dbReference>
<protein>
    <submittedName>
        <fullName evidence="7">RNA polymerase, sigma-24 subunit, ECF subfamily</fullName>
    </submittedName>
</protein>
<dbReference type="PANTHER" id="PTHR43133:SF8">
    <property type="entry name" value="RNA POLYMERASE SIGMA FACTOR HI_1459-RELATED"/>
    <property type="match status" value="1"/>
</dbReference>
<dbReference type="InterPro" id="IPR036388">
    <property type="entry name" value="WH-like_DNA-bd_sf"/>
</dbReference>
<dbReference type="STRING" id="869212.Turpa_2406"/>
<accession>I4B6Z1</accession>
<comment type="similarity">
    <text evidence="1">Belongs to the sigma-70 factor family. ECF subfamily.</text>
</comment>
<dbReference type="Gene3D" id="1.10.1740.10">
    <property type="match status" value="1"/>
</dbReference>
<dbReference type="RefSeq" id="WP_014803554.1">
    <property type="nucleotide sequence ID" value="NC_018020.1"/>
</dbReference>
<evidence type="ECO:0000256" key="2">
    <source>
        <dbReference type="ARBA" id="ARBA00023015"/>
    </source>
</evidence>
<keyword evidence="4" id="KW-0238">DNA-binding</keyword>
<evidence type="ECO:0000313" key="8">
    <source>
        <dbReference type="Proteomes" id="UP000006048"/>
    </source>
</evidence>
<dbReference type="NCBIfam" id="TIGR02937">
    <property type="entry name" value="sigma70-ECF"/>
    <property type="match status" value="1"/>
</dbReference>
<dbReference type="Pfam" id="PF04542">
    <property type="entry name" value="Sigma70_r2"/>
    <property type="match status" value="1"/>
</dbReference>
<dbReference type="InterPro" id="IPR013324">
    <property type="entry name" value="RNA_pol_sigma_r3/r4-like"/>
</dbReference>
<evidence type="ECO:0000256" key="1">
    <source>
        <dbReference type="ARBA" id="ARBA00010641"/>
    </source>
</evidence>
<reference evidence="7 8" key="1">
    <citation type="submission" date="2012-06" db="EMBL/GenBank/DDBJ databases">
        <title>The complete chromosome of genome of Turneriella parva DSM 21527.</title>
        <authorList>
            <consortium name="US DOE Joint Genome Institute (JGI-PGF)"/>
            <person name="Lucas S."/>
            <person name="Han J."/>
            <person name="Lapidus A."/>
            <person name="Bruce D."/>
            <person name="Goodwin L."/>
            <person name="Pitluck S."/>
            <person name="Peters L."/>
            <person name="Kyrpides N."/>
            <person name="Mavromatis K."/>
            <person name="Ivanova N."/>
            <person name="Mikhailova N."/>
            <person name="Chertkov O."/>
            <person name="Detter J.C."/>
            <person name="Tapia R."/>
            <person name="Han C."/>
            <person name="Land M."/>
            <person name="Hauser L."/>
            <person name="Markowitz V."/>
            <person name="Cheng J.-F."/>
            <person name="Hugenholtz P."/>
            <person name="Woyke T."/>
            <person name="Wu D."/>
            <person name="Gronow S."/>
            <person name="Wellnitz S."/>
            <person name="Brambilla E."/>
            <person name="Klenk H.-P."/>
            <person name="Eisen J.A."/>
        </authorList>
    </citation>
    <scope>NUCLEOTIDE SEQUENCE [LARGE SCALE GENOMIC DNA]</scope>
    <source>
        <strain evidence="8">ATCC BAA-1111 / DSM 21527 / NCTC 11395 / H</strain>
    </source>
</reference>
<evidence type="ECO:0000259" key="6">
    <source>
        <dbReference type="Pfam" id="PF04542"/>
    </source>
</evidence>
<dbReference type="GO" id="GO:0003677">
    <property type="term" value="F:DNA binding"/>
    <property type="evidence" value="ECO:0007669"/>
    <property type="project" value="UniProtKB-KW"/>
</dbReference>
<dbReference type="InterPro" id="IPR039425">
    <property type="entry name" value="RNA_pol_sigma-70-like"/>
</dbReference>
<keyword evidence="5" id="KW-0804">Transcription</keyword>
<dbReference type="SUPFAM" id="SSF88659">
    <property type="entry name" value="Sigma3 and sigma4 domains of RNA polymerase sigma factors"/>
    <property type="match status" value="1"/>
</dbReference>
<evidence type="ECO:0000256" key="3">
    <source>
        <dbReference type="ARBA" id="ARBA00023082"/>
    </source>
</evidence>
<dbReference type="InterPro" id="IPR013325">
    <property type="entry name" value="RNA_pol_sigma_r2"/>
</dbReference>
<dbReference type="AlphaFoldDB" id="I4B6Z1"/>
<gene>
    <name evidence="7" type="ordered locus">Turpa_2406</name>
</gene>
<dbReference type="PANTHER" id="PTHR43133">
    <property type="entry name" value="RNA POLYMERASE ECF-TYPE SIGMA FACTO"/>
    <property type="match status" value="1"/>
</dbReference>
<keyword evidence="8" id="KW-1185">Reference proteome</keyword>
<dbReference type="EMBL" id="CP002959">
    <property type="protein sequence ID" value="AFM13048.1"/>
    <property type="molecule type" value="Genomic_DNA"/>
</dbReference>
<sequence length="191" mass="22738">MIPADPNEIRPAPADRSSTLDADFQRIYNKSKNRVLNYITRSVRDRDEALDLLQEVFITFYDKLPELDISTDRIESWLVKTARNVILTYVRDTHRRLTRDLQNTQESDTWEKDEQVGKIYQKELEKHIDGFLESLNDNERNLFILQKIEQVKYSDLEKILGVPQRTMKRMAANLLQRLKERTSFDKDYLEN</sequence>
<evidence type="ECO:0000313" key="7">
    <source>
        <dbReference type="EMBL" id="AFM13048.1"/>
    </source>
</evidence>
<proteinExistence type="inferred from homology"/>
<dbReference type="Gene3D" id="1.10.10.10">
    <property type="entry name" value="Winged helix-like DNA-binding domain superfamily/Winged helix DNA-binding domain"/>
    <property type="match status" value="1"/>
</dbReference>
<evidence type="ECO:0000256" key="5">
    <source>
        <dbReference type="ARBA" id="ARBA00023163"/>
    </source>
</evidence>
<dbReference type="HOGENOM" id="CLU_1420904_0_0_12"/>